<evidence type="ECO:0000313" key="2">
    <source>
        <dbReference type="EMBL" id="CAA6805920.1"/>
    </source>
</evidence>
<evidence type="ECO:0000256" key="1">
    <source>
        <dbReference type="SAM" id="Phobius"/>
    </source>
</evidence>
<feature type="transmembrane region" description="Helical" evidence="1">
    <location>
        <begin position="311"/>
        <end position="331"/>
    </location>
</feature>
<dbReference type="AlphaFoldDB" id="A0A6S6STL4"/>
<proteinExistence type="predicted"/>
<reference evidence="2" key="1">
    <citation type="submission" date="2020-01" db="EMBL/GenBank/DDBJ databases">
        <authorList>
            <person name="Meier V. D."/>
            <person name="Meier V D."/>
        </authorList>
    </citation>
    <scope>NUCLEOTIDE SEQUENCE</scope>
    <source>
        <strain evidence="2">HLG_WM_MAG_07</strain>
    </source>
</reference>
<accession>A0A6S6STL4</accession>
<keyword evidence="1" id="KW-0472">Membrane</keyword>
<keyword evidence="1" id="KW-0812">Transmembrane</keyword>
<organism evidence="2">
    <name type="scientific">uncultured Thiotrichaceae bacterium</name>
    <dbReference type="NCBI Taxonomy" id="298394"/>
    <lineage>
        <taxon>Bacteria</taxon>
        <taxon>Pseudomonadati</taxon>
        <taxon>Pseudomonadota</taxon>
        <taxon>Gammaproteobacteria</taxon>
        <taxon>Thiotrichales</taxon>
        <taxon>Thiotrichaceae</taxon>
        <taxon>environmental samples</taxon>
    </lineage>
</organism>
<name>A0A6S6STL4_9GAMM</name>
<protein>
    <submittedName>
        <fullName evidence="2">Uncharacterized protein</fullName>
    </submittedName>
</protein>
<dbReference type="EMBL" id="CACVAY010000029">
    <property type="protein sequence ID" value="CAA6805920.1"/>
    <property type="molecule type" value="Genomic_DNA"/>
</dbReference>
<sequence>MIRTVLLAFFLLSFAFSVKNMLDYWQYDESIPEVSDLLVESVSPDRMNHLIGDAINQDRLEDAQQYLEIAKLYGYQLDYAYYEKHLEALDTSLRKIKRDTKSFFDGFMSGKGDDTAGISGAVTSDFTVVGDVRDLHRQYQVHAKGEEVNQLIVALSGVGIGLTIMTIGSAGSTASVKAGTSLFKVAVKTGRLTKSFSKELLQKASKVFDWPMFQKSIKNTSSLTDVRRAVRQSYHPSAMSSLAKTASQMSNIRKQTSLADTLNMMKHVDNGKDLARLNKFTLKHKKHSAHLLALLGKGAIRTVKVLRKTTVFLLSVFGSLISGLISLVLLFSSGRKKA</sequence>
<keyword evidence="1" id="KW-1133">Transmembrane helix</keyword>
<gene>
    <name evidence="2" type="ORF">HELGO_WM12071</name>
</gene>